<reference evidence="1" key="1">
    <citation type="submission" date="2020-08" db="EMBL/GenBank/DDBJ databases">
        <title>Multicomponent nature underlies the extraordinary mechanical properties of spider dragline silk.</title>
        <authorList>
            <person name="Kono N."/>
            <person name="Nakamura H."/>
            <person name="Mori M."/>
            <person name="Yoshida Y."/>
            <person name="Ohtoshi R."/>
            <person name="Malay A.D."/>
            <person name="Moran D.A.P."/>
            <person name="Tomita M."/>
            <person name="Numata K."/>
            <person name="Arakawa K."/>
        </authorList>
    </citation>
    <scope>NUCLEOTIDE SEQUENCE</scope>
</reference>
<evidence type="ECO:0000313" key="2">
    <source>
        <dbReference type="Proteomes" id="UP000887013"/>
    </source>
</evidence>
<name>A0A8X6MZP0_NEPPI</name>
<dbReference type="Proteomes" id="UP000887013">
    <property type="component" value="Unassembled WGS sequence"/>
</dbReference>
<comment type="caution">
    <text evidence="1">The sequence shown here is derived from an EMBL/GenBank/DDBJ whole genome shotgun (WGS) entry which is preliminary data.</text>
</comment>
<protein>
    <submittedName>
        <fullName evidence="1">Uncharacterized protein</fullName>
    </submittedName>
</protein>
<proteinExistence type="predicted"/>
<dbReference type="EMBL" id="BMAW01004055">
    <property type="protein sequence ID" value="GFS86645.1"/>
    <property type="molecule type" value="Genomic_DNA"/>
</dbReference>
<evidence type="ECO:0000313" key="1">
    <source>
        <dbReference type="EMBL" id="GFS86645.1"/>
    </source>
</evidence>
<accession>A0A8X6MZP0</accession>
<gene>
    <name evidence="1" type="ORF">NPIL_474871</name>
</gene>
<sequence>MTNPAIVVTICLDPSIRKRDGMIVPYLSPKIGWSSIVLESLMPPEISWNILQQAGTDVFCLNNDGERFAAGKRSVADAHVNLQMPKHAFCEYFASSRVKVHSSEKGTIGMNLGVLLYLQGSAVEV</sequence>
<dbReference type="AlphaFoldDB" id="A0A8X6MZP0"/>
<organism evidence="1 2">
    <name type="scientific">Nephila pilipes</name>
    <name type="common">Giant wood spider</name>
    <name type="synonym">Nephila maculata</name>
    <dbReference type="NCBI Taxonomy" id="299642"/>
    <lineage>
        <taxon>Eukaryota</taxon>
        <taxon>Metazoa</taxon>
        <taxon>Ecdysozoa</taxon>
        <taxon>Arthropoda</taxon>
        <taxon>Chelicerata</taxon>
        <taxon>Arachnida</taxon>
        <taxon>Araneae</taxon>
        <taxon>Araneomorphae</taxon>
        <taxon>Entelegynae</taxon>
        <taxon>Araneoidea</taxon>
        <taxon>Nephilidae</taxon>
        <taxon>Nephila</taxon>
    </lineage>
</organism>
<keyword evidence="2" id="KW-1185">Reference proteome</keyword>